<feature type="compositionally biased region" description="Basic and acidic residues" evidence="1">
    <location>
        <begin position="200"/>
        <end position="212"/>
    </location>
</feature>
<evidence type="ECO:0000313" key="3">
    <source>
        <dbReference type="EMBL" id="KAG0329738.1"/>
    </source>
</evidence>
<dbReference type="AlphaFoldDB" id="A0A9P6RWM9"/>
<feature type="compositionally biased region" description="Polar residues" evidence="1">
    <location>
        <begin position="173"/>
        <end position="190"/>
    </location>
</feature>
<accession>A0A9P6RWM9</accession>
<protein>
    <submittedName>
        <fullName evidence="3">Uncharacterized protein</fullName>
    </submittedName>
</protein>
<keyword evidence="4" id="KW-1185">Reference proteome</keyword>
<sequence>MQRRKGSSHQLLLAFLLFCFFVAFLGLQEHGFVAAQRKLSLFKRVVPEQVADTKGESEDVKKKRLSKGKDIDGLLSVVGAARMPDKAQLSHDDHHSGSSGHEGDIIHYFDHADNEAYDDIVWYDGPHRDDEDEHGHGDSHHGYEEDNHHYDDHHDEPHESMDPSPRMYKSLLPNFSQHGGANAQGLSSKGSDPGAQIAIEDPHQHGHEHSDQDGGGPPGGGFQHSGAQLLTGVISPREFCLRLKHECESTCREFRAGVEYLSTTCTAGSVAELLFWGKCCQIGQEQRTQMMSNRLHAELEEQQSRWRQERLQA</sequence>
<dbReference type="Proteomes" id="UP000738325">
    <property type="component" value="Unassembled WGS sequence"/>
</dbReference>
<evidence type="ECO:0000256" key="1">
    <source>
        <dbReference type="SAM" id="MobiDB-lite"/>
    </source>
</evidence>
<name>A0A9P6RWM9_9FUNG</name>
<feature type="chain" id="PRO_5040434025" evidence="2">
    <location>
        <begin position="27"/>
        <end position="313"/>
    </location>
</feature>
<feature type="signal peptide" evidence="2">
    <location>
        <begin position="1"/>
        <end position="26"/>
    </location>
</feature>
<dbReference type="OrthoDB" id="2449350at2759"/>
<proteinExistence type="predicted"/>
<feature type="region of interest" description="Disordered" evidence="1">
    <location>
        <begin position="123"/>
        <end position="226"/>
    </location>
</feature>
<gene>
    <name evidence="3" type="ORF">BGZ99_000473</name>
</gene>
<feature type="compositionally biased region" description="Gly residues" evidence="1">
    <location>
        <begin position="213"/>
        <end position="223"/>
    </location>
</feature>
<feature type="compositionally biased region" description="Basic and acidic residues" evidence="1">
    <location>
        <begin position="125"/>
        <end position="161"/>
    </location>
</feature>
<organism evidence="3 4">
    <name type="scientific">Dissophora globulifera</name>
    <dbReference type="NCBI Taxonomy" id="979702"/>
    <lineage>
        <taxon>Eukaryota</taxon>
        <taxon>Fungi</taxon>
        <taxon>Fungi incertae sedis</taxon>
        <taxon>Mucoromycota</taxon>
        <taxon>Mortierellomycotina</taxon>
        <taxon>Mortierellomycetes</taxon>
        <taxon>Mortierellales</taxon>
        <taxon>Mortierellaceae</taxon>
        <taxon>Dissophora</taxon>
    </lineage>
</organism>
<dbReference type="EMBL" id="JAAAIP010000011">
    <property type="protein sequence ID" value="KAG0329738.1"/>
    <property type="molecule type" value="Genomic_DNA"/>
</dbReference>
<keyword evidence="2" id="KW-0732">Signal</keyword>
<comment type="caution">
    <text evidence="3">The sequence shown here is derived from an EMBL/GenBank/DDBJ whole genome shotgun (WGS) entry which is preliminary data.</text>
</comment>
<evidence type="ECO:0000313" key="4">
    <source>
        <dbReference type="Proteomes" id="UP000738325"/>
    </source>
</evidence>
<evidence type="ECO:0000256" key="2">
    <source>
        <dbReference type="SAM" id="SignalP"/>
    </source>
</evidence>
<reference evidence="3" key="1">
    <citation type="journal article" date="2020" name="Fungal Divers.">
        <title>Resolving the Mortierellaceae phylogeny through synthesis of multi-gene phylogenetics and phylogenomics.</title>
        <authorList>
            <person name="Vandepol N."/>
            <person name="Liber J."/>
            <person name="Desiro A."/>
            <person name="Na H."/>
            <person name="Kennedy M."/>
            <person name="Barry K."/>
            <person name="Grigoriev I.V."/>
            <person name="Miller A.N."/>
            <person name="O'Donnell K."/>
            <person name="Stajich J.E."/>
            <person name="Bonito G."/>
        </authorList>
    </citation>
    <scope>NUCLEOTIDE SEQUENCE</scope>
    <source>
        <strain evidence="3">REB-010B</strain>
    </source>
</reference>